<keyword evidence="3" id="KW-1185">Reference proteome</keyword>
<comment type="caution">
    <text evidence="2">The sequence shown here is derived from an EMBL/GenBank/DDBJ whole genome shotgun (WGS) entry which is preliminary data.</text>
</comment>
<dbReference type="SUPFAM" id="SSF49562">
    <property type="entry name" value="C2 domain (Calcium/lipid-binding domain, CaLB)"/>
    <property type="match status" value="1"/>
</dbReference>
<dbReference type="InterPro" id="IPR035892">
    <property type="entry name" value="C2_domain_sf"/>
</dbReference>
<feature type="domain" description="C2" evidence="1">
    <location>
        <begin position="93"/>
        <end position="162"/>
    </location>
</feature>
<dbReference type="SUPFAM" id="SSF56112">
    <property type="entry name" value="Protein kinase-like (PK-like)"/>
    <property type="match status" value="1"/>
</dbReference>
<dbReference type="OrthoDB" id="4062651at2759"/>
<dbReference type="Proteomes" id="UP000243217">
    <property type="component" value="Unassembled WGS sequence"/>
</dbReference>
<organism evidence="2 3">
    <name type="scientific">Thraustotheca clavata</name>
    <dbReference type="NCBI Taxonomy" id="74557"/>
    <lineage>
        <taxon>Eukaryota</taxon>
        <taxon>Sar</taxon>
        <taxon>Stramenopiles</taxon>
        <taxon>Oomycota</taxon>
        <taxon>Saprolegniomycetes</taxon>
        <taxon>Saprolegniales</taxon>
        <taxon>Achlyaceae</taxon>
        <taxon>Thraustotheca</taxon>
    </lineage>
</organism>
<dbReference type="AlphaFoldDB" id="A0A1V9ZYK7"/>
<dbReference type="EMBL" id="JNBS01001060">
    <property type="protein sequence ID" value="OQS02880.1"/>
    <property type="molecule type" value="Genomic_DNA"/>
</dbReference>
<name>A0A1V9ZYK7_9STRA</name>
<gene>
    <name evidence="2" type="ORF">THRCLA_21298</name>
</gene>
<evidence type="ECO:0000313" key="3">
    <source>
        <dbReference type="Proteomes" id="UP000243217"/>
    </source>
</evidence>
<dbReference type="STRING" id="74557.A0A1V9ZYK7"/>
<accession>A0A1V9ZYK7</accession>
<dbReference type="Gene3D" id="2.60.40.150">
    <property type="entry name" value="C2 domain"/>
    <property type="match status" value="1"/>
</dbReference>
<proteinExistence type="predicted"/>
<dbReference type="InterPro" id="IPR011009">
    <property type="entry name" value="Kinase-like_dom_sf"/>
</dbReference>
<dbReference type="Pfam" id="PF00168">
    <property type="entry name" value="C2"/>
    <property type="match status" value="1"/>
</dbReference>
<protein>
    <recommendedName>
        <fullName evidence="1">C2 domain-containing protein</fullName>
    </recommendedName>
</protein>
<reference evidence="2 3" key="1">
    <citation type="journal article" date="2014" name="Genome Biol. Evol.">
        <title>The secreted proteins of Achlya hypogyna and Thraustotheca clavata identify the ancestral oomycete secretome and reveal gene acquisitions by horizontal gene transfer.</title>
        <authorList>
            <person name="Misner I."/>
            <person name="Blouin N."/>
            <person name="Leonard G."/>
            <person name="Richards T.A."/>
            <person name="Lane C.E."/>
        </authorList>
    </citation>
    <scope>NUCLEOTIDE SEQUENCE [LARGE SCALE GENOMIC DNA]</scope>
    <source>
        <strain evidence="2 3">ATCC 34112</strain>
    </source>
</reference>
<evidence type="ECO:0000259" key="1">
    <source>
        <dbReference type="Pfam" id="PF00168"/>
    </source>
</evidence>
<dbReference type="InterPro" id="IPR000008">
    <property type="entry name" value="C2_dom"/>
</dbReference>
<sequence length="223" mass="25707">MTRAVGNFRWASPESMKDVVYSEIVYSFGLIMIELDTLELPYTSYGAKGDMILMDASSNLALRCAEIDPEKRLSAIELCRYFNNNFAAVKILIANFTFRDQVAQTKYHNNGGCNPMWSVVVTFKDVNQMDDSLEICIKNKNWVKSGEIGKSTMEFNETIDELDDNQSVNWMWMEVFTDGEKNGHILVKIQYKGHLLQWMTQCKTSRDNFHANRGSVHMMMKHK</sequence>
<evidence type="ECO:0000313" key="2">
    <source>
        <dbReference type="EMBL" id="OQS02880.1"/>
    </source>
</evidence>
<dbReference type="Gene3D" id="1.10.510.10">
    <property type="entry name" value="Transferase(Phosphotransferase) domain 1"/>
    <property type="match status" value="1"/>
</dbReference>